<accession>A0A7W4Z756</accession>
<organism evidence="2 3">
    <name type="scientific">Litorivivens lipolytica</name>
    <dbReference type="NCBI Taxonomy" id="1524264"/>
    <lineage>
        <taxon>Bacteria</taxon>
        <taxon>Pseudomonadati</taxon>
        <taxon>Pseudomonadota</taxon>
        <taxon>Gammaproteobacteria</taxon>
        <taxon>Litorivivens</taxon>
    </lineage>
</organism>
<protein>
    <submittedName>
        <fullName evidence="2">Uncharacterized protein</fullName>
    </submittedName>
</protein>
<dbReference type="AlphaFoldDB" id="A0A7W4Z756"/>
<name>A0A7W4Z756_9GAMM</name>
<evidence type="ECO:0000313" key="2">
    <source>
        <dbReference type="EMBL" id="MBB3048917.1"/>
    </source>
</evidence>
<reference evidence="2 3" key="1">
    <citation type="submission" date="2020-08" db="EMBL/GenBank/DDBJ databases">
        <title>Genomic Encyclopedia of Type Strains, Phase III (KMG-III): the genomes of soil and plant-associated and newly described type strains.</title>
        <authorList>
            <person name="Whitman W."/>
        </authorList>
    </citation>
    <scope>NUCLEOTIDE SEQUENCE [LARGE SCALE GENOMIC DNA]</scope>
    <source>
        <strain evidence="2 3">CECT 8654</strain>
    </source>
</reference>
<evidence type="ECO:0000256" key="1">
    <source>
        <dbReference type="SAM" id="Phobius"/>
    </source>
</evidence>
<keyword evidence="1" id="KW-0812">Transmembrane</keyword>
<keyword evidence="1" id="KW-1133">Transmembrane helix</keyword>
<evidence type="ECO:0000313" key="3">
    <source>
        <dbReference type="Proteomes" id="UP000537130"/>
    </source>
</evidence>
<sequence>MDSQTKIVDLIRDWDKRDIANLAIICDLEEAASLEDIEHAITWAFHSKARHTIAGKVKGVFDKVHASPTCPTYEELLRGAAKVMQINKHCSSMAEYEMYLPDAVIVAALSRMTPPQRREVFTREVDAAPMWEAAGVKDRSLRGVRTTASILALANASGFAVYAGATTALGFITHAVGITLPFAVYTGMSSTIGVLIGPPGWMALAAWGFFTVTGSNWKILMPLLLSIIQTKSRLQIQRQIQHQPA</sequence>
<dbReference type="RefSeq" id="WP_183411706.1">
    <property type="nucleotide sequence ID" value="NZ_JACHWY010000004.1"/>
</dbReference>
<feature type="transmembrane region" description="Helical" evidence="1">
    <location>
        <begin position="159"/>
        <end position="184"/>
    </location>
</feature>
<gene>
    <name evidence="2" type="ORF">FHR99_003191</name>
</gene>
<comment type="caution">
    <text evidence="2">The sequence shown here is derived from an EMBL/GenBank/DDBJ whole genome shotgun (WGS) entry which is preliminary data.</text>
</comment>
<proteinExistence type="predicted"/>
<keyword evidence="3" id="KW-1185">Reference proteome</keyword>
<dbReference type="EMBL" id="JACHWY010000004">
    <property type="protein sequence ID" value="MBB3048917.1"/>
    <property type="molecule type" value="Genomic_DNA"/>
</dbReference>
<keyword evidence="1" id="KW-0472">Membrane</keyword>
<dbReference type="Proteomes" id="UP000537130">
    <property type="component" value="Unassembled WGS sequence"/>
</dbReference>